<dbReference type="InterPro" id="IPR023573">
    <property type="entry name" value="Ribosomal_eL20_dom"/>
</dbReference>
<dbReference type="Proteomes" id="UP000695562">
    <property type="component" value="Unassembled WGS sequence"/>
</dbReference>
<evidence type="ECO:0000259" key="5">
    <source>
        <dbReference type="Pfam" id="PF01775"/>
    </source>
</evidence>
<dbReference type="PANTHER" id="PTHR10052">
    <property type="entry name" value="60S RIBOSOMAL PROTEIN L18A"/>
    <property type="match status" value="1"/>
</dbReference>
<dbReference type="GO" id="GO:0003735">
    <property type="term" value="F:structural constituent of ribosome"/>
    <property type="evidence" value="ECO:0007669"/>
    <property type="project" value="InterPro"/>
</dbReference>
<evidence type="ECO:0000313" key="7">
    <source>
        <dbReference type="Proteomes" id="UP000695562"/>
    </source>
</evidence>
<evidence type="ECO:0000313" key="6">
    <source>
        <dbReference type="EMBL" id="KAF2073225.1"/>
    </source>
</evidence>
<dbReference type="HAMAP" id="MF_00273">
    <property type="entry name" value="Ribosomal_eL20"/>
    <property type="match status" value="1"/>
</dbReference>
<protein>
    <recommendedName>
        <fullName evidence="4">60S ribosomal protein L18a</fullName>
    </recommendedName>
</protein>
<evidence type="ECO:0000256" key="3">
    <source>
        <dbReference type="ARBA" id="ARBA00023274"/>
    </source>
</evidence>
<evidence type="ECO:0000256" key="2">
    <source>
        <dbReference type="ARBA" id="ARBA00022980"/>
    </source>
</evidence>
<keyword evidence="2 4" id="KW-0689">Ribosomal protein</keyword>
<dbReference type="InterPro" id="IPR021138">
    <property type="entry name" value="Ribosomal_eL20_eukaryotes"/>
</dbReference>
<gene>
    <name evidence="6" type="ORF">CYY_005452</name>
</gene>
<evidence type="ECO:0000256" key="1">
    <source>
        <dbReference type="ARBA" id="ARBA00009362"/>
    </source>
</evidence>
<dbReference type="GO" id="GO:0006412">
    <property type="term" value="P:translation"/>
    <property type="evidence" value="ECO:0007669"/>
    <property type="project" value="InterPro"/>
</dbReference>
<dbReference type="InterPro" id="IPR028877">
    <property type="entry name" value="Ribosomal_eL20"/>
</dbReference>
<dbReference type="Gene3D" id="3.10.20.10">
    <property type="match status" value="2"/>
</dbReference>
<reference evidence="6" key="1">
    <citation type="submission" date="2020-01" db="EMBL/GenBank/DDBJ databases">
        <title>Development of genomics and gene disruption for Polysphondylium violaceum indicates a role for the polyketide synthase stlB in stalk morphogenesis.</title>
        <authorList>
            <person name="Narita B."/>
            <person name="Kawabe Y."/>
            <person name="Kin K."/>
            <person name="Saito T."/>
            <person name="Gibbs R."/>
            <person name="Kuspa A."/>
            <person name="Muzny D."/>
            <person name="Queller D."/>
            <person name="Richards S."/>
            <person name="Strassman J."/>
            <person name="Sucgang R."/>
            <person name="Worley K."/>
            <person name="Schaap P."/>
        </authorList>
    </citation>
    <scope>NUCLEOTIDE SEQUENCE</scope>
    <source>
        <strain evidence="6">QSvi11</strain>
    </source>
</reference>
<comment type="caution">
    <text evidence="6">The sequence shown here is derived from an EMBL/GenBank/DDBJ whole genome shotgun (WGS) entry which is preliminary data.</text>
</comment>
<feature type="domain" description="Large ribosomal subunit protein eL20" evidence="5">
    <location>
        <begin position="4"/>
        <end position="126"/>
    </location>
</feature>
<dbReference type="PIRSF" id="PIRSF002190">
    <property type="entry name" value="Ribosomal_L18a"/>
    <property type="match status" value="1"/>
</dbReference>
<dbReference type="AlphaFoldDB" id="A0A8J4PT25"/>
<comment type="similarity">
    <text evidence="1 4">Belongs to the eukaryotic ribosomal protein eL20 family.</text>
</comment>
<dbReference type="EMBL" id="AJWJ01000218">
    <property type="protein sequence ID" value="KAF2073225.1"/>
    <property type="molecule type" value="Genomic_DNA"/>
</dbReference>
<evidence type="ECO:0000256" key="4">
    <source>
        <dbReference type="PIRNR" id="PIRNR002190"/>
    </source>
</evidence>
<dbReference type="SUPFAM" id="SSF160374">
    <property type="entry name" value="RplX-like"/>
    <property type="match status" value="1"/>
</dbReference>
<accession>A0A8J4PT25</accession>
<name>A0A8J4PT25_9MYCE</name>
<dbReference type="Pfam" id="PF01775">
    <property type="entry name" value="Ribosomal_L18A"/>
    <property type="match status" value="1"/>
</dbReference>
<proteinExistence type="inferred from homology"/>
<dbReference type="GO" id="GO:1990904">
    <property type="term" value="C:ribonucleoprotein complex"/>
    <property type="evidence" value="ECO:0007669"/>
    <property type="project" value="UniProtKB-KW"/>
</dbReference>
<dbReference type="GO" id="GO:0005840">
    <property type="term" value="C:ribosome"/>
    <property type="evidence" value="ECO:0007669"/>
    <property type="project" value="UniProtKB-KW"/>
</dbReference>
<dbReference type="FunFam" id="3.10.20.10:FF:000001">
    <property type="entry name" value="60S ribosomal protein L18a"/>
    <property type="match status" value="1"/>
</dbReference>
<dbReference type="FunFam" id="3.10.20.10:FF:000002">
    <property type="entry name" value="60S ribosomal protein L18a"/>
    <property type="match status" value="1"/>
</dbReference>
<keyword evidence="3 4" id="KW-0687">Ribonucleoprotein</keyword>
<organism evidence="6 7">
    <name type="scientific">Polysphondylium violaceum</name>
    <dbReference type="NCBI Taxonomy" id="133409"/>
    <lineage>
        <taxon>Eukaryota</taxon>
        <taxon>Amoebozoa</taxon>
        <taxon>Evosea</taxon>
        <taxon>Eumycetozoa</taxon>
        <taxon>Dictyostelia</taxon>
        <taxon>Dictyosteliales</taxon>
        <taxon>Dictyosteliaceae</taxon>
        <taxon>Polysphondylium</taxon>
    </lineage>
</organism>
<sequence length="173" mass="20208">MPIHEYQVVGRHVPTEREANPKIYRMRLFAETSIHAKSRFWYFLSKIVKMKKATGEILNVSEIFEAKPTKVKNFGVFLRYNSRSGTHNIYKEYRDLTRCGAIAQMYDEMASRHSAREKSIHIIDIKEIAAKLTRRANTKQFLDSGIKFPLTHRVPKTLPQFKKTFSAARPNTF</sequence>
<dbReference type="OrthoDB" id="13414at2759"/>
<keyword evidence="7" id="KW-1185">Reference proteome</keyword>